<evidence type="ECO:0000313" key="10">
    <source>
        <dbReference type="EMBL" id="KIX15585.1"/>
    </source>
</evidence>
<evidence type="ECO:0000256" key="1">
    <source>
        <dbReference type="ARBA" id="ARBA00004496"/>
    </source>
</evidence>
<dbReference type="PROSITE" id="PS00301">
    <property type="entry name" value="G_TR_1"/>
    <property type="match status" value="1"/>
</dbReference>
<keyword evidence="11" id="KW-1185">Reference proteome</keyword>
<dbReference type="InterPro" id="IPR005225">
    <property type="entry name" value="Small_GTP-bd"/>
</dbReference>
<keyword evidence="3" id="KW-0963">Cytoplasm</keyword>
<dbReference type="PANTHER" id="PTHR43721">
    <property type="entry name" value="ELONGATION FACTOR TU-RELATED"/>
    <property type="match status" value="1"/>
</dbReference>
<dbReference type="InterPro" id="IPR004535">
    <property type="entry name" value="Transl_elong_SelB"/>
</dbReference>
<dbReference type="Pfam" id="PF00009">
    <property type="entry name" value="GTP_EFTU"/>
    <property type="match status" value="1"/>
</dbReference>
<dbReference type="AlphaFoldDB" id="A0A0D2K1N5"/>
<dbReference type="PANTHER" id="PTHR43721:SF22">
    <property type="entry name" value="ELONGATION FACTOR TU, MITOCHONDRIAL"/>
    <property type="match status" value="1"/>
</dbReference>
<dbReference type="InterPro" id="IPR009001">
    <property type="entry name" value="Transl_elong_EF1A/Init_IF2_C"/>
</dbReference>
<evidence type="ECO:0000256" key="2">
    <source>
        <dbReference type="ARBA" id="ARBA00015953"/>
    </source>
</evidence>
<dbReference type="Pfam" id="PF09107">
    <property type="entry name" value="WHD_3rd_SelB"/>
    <property type="match status" value="1"/>
</dbReference>
<evidence type="ECO:0000256" key="3">
    <source>
        <dbReference type="ARBA" id="ARBA00022490"/>
    </source>
</evidence>
<dbReference type="FunFam" id="3.40.50.300:FF:001064">
    <property type="entry name" value="Selenocysteine-specific translation elongation factor"/>
    <property type="match status" value="1"/>
</dbReference>
<dbReference type="Gene3D" id="2.40.30.10">
    <property type="entry name" value="Translation factors"/>
    <property type="match status" value="1"/>
</dbReference>
<dbReference type="PRINTS" id="PR00315">
    <property type="entry name" value="ELONGATNFCT"/>
</dbReference>
<dbReference type="InterPro" id="IPR031157">
    <property type="entry name" value="G_TR_CS"/>
</dbReference>
<keyword evidence="10" id="KW-0251">Elongation factor</keyword>
<dbReference type="PATRIC" id="fig|1429043.3.peg.525"/>
<dbReference type="SUPFAM" id="SSF52540">
    <property type="entry name" value="P-loop containing nucleoside triphosphate hydrolases"/>
    <property type="match status" value="1"/>
</dbReference>
<dbReference type="OrthoDB" id="9803139at2"/>
<keyword evidence="5" id="KW-0648">Protein biosynthesis</keyword>
<comment type="caution">
    <text evidence="10">The sequence shown here is derived from an EMBL/GenBank/DDBJ whole genome shotgun (WGS) entry which is preliminary data.</text>
</comment>
<keyword evidence="6" id="KW-0342">GTP-binding</keyword>
<gene>
    <name evidence="10" type="ORF">X474_02500</name>
</gene>
<dbReference type="Pfam" id="PF03144">
    <property type="entry name" value="GTP_EFTU_D2"/>
    <property type="match status" value="1"/>
</dbReference>
<protein>
    <recommendedName>
        <fullName evidence="2">Selenocysteine-specific elongation factor</fullName>
    </recommendedName>
    <alternativeName>
        <fullName evidence="8">SelB translation factor</fullName>
    </alternativeName>
</protein>
<evidence type="ECO:0000256" key="6">
    <source>
        <dbReference type="ARBA" id="ARBA00023134"/>
    </source>
</evidence>
<evidence type="ECO:0000313" key="11">
    <source>
        <dbReference type="Proteomes" id="UP000032233"/>
    </source>
</evidence>
<dbReference type="InParanoid" id="A0A0D2K1N5"/>
<dbReference type="GO" id="GO:0003723">
    <property type="term" value="F:RNA binding"/>
    <property type="evidence" value="ECO:0007669"/>
    <property type="project" value="InterPro"/>
</dbReference>
<dbReference type="InterPro" id="IPR015190">
    <property type="entry name" value="Elong_fac_SelB-wing-hlx_typ-2"/>
</dbReference>
<dbReference type="STRING" id="1429043.X474_02500"/>
<dbReference type="InterPro" id="IPR027417">
    <property type="entry name" value="P-loop_NTPase"/>
</dbReference>
<evidence type="ECO:0000259" key="9">
    <source>
        <dbReference type="PROSITE" id="PS51722"/>
    </source>
</evidence>
<dbReference type="CDD" id="cd15491">
    <property type="entry name" value="selB_III"/>
    <property type="match status" value="1"/>
</dbReference>
<dbReference type="InterPro" id="IPR050055">
    <property type="entry name" value="EF-Tu_GTPase"/>
</dbReference>
<dbReference type="CDD" id="cd03696">
    <property type="entry name" value="SelB_II"/>
    <property type="match status" value="1"/>
</dbReference>
<dbReference type="Gene3D" id="1.10.10.2770">
    <property type="match status" value="1"/>
</dbReference>
<dbReference type="Gene3D" id="1.10.10.10">
    <property type="entry name" value="Winged helix-like DNA-binding domain superfamily/Winged helix DNA-binding domain"/>
    <property type="match status" value="1"/>
</dbReference>
<evidence type="ECO:0000256" key="8">
    <source>
        <dbReference type="ARBA" id="ARBA00031615"/>
    </source>
</evidence>
<dbReference type="FunCoup" id="A0A0D2K1N5">
    <property type="interactions" value="100"/>
</dbReference>
<sequence length="635" mass="70761">MKQIVLGTAGHIDHGKTTLIKALTGIETDRLKEEKKRGITIELGFAYLDLPSGQRLGIVDVPGHEKFVKNMVAGAAGIDMVALIIAADEGVMPQTREHMDICSLLGVEKGLVVLTKVDMVDEEWLELVTEDVNEYLEGTFLEGANVLPVSSTTGQGLDELKAELDRLAGEMTERSAQGPFRLPVDRVFTMKGFGTVVTGTVVDGKVELGQEIEVMPQGVKAKVRGVQVHNEEVEIARRGQRTAINLQGLGKSDLNRGDVLSQSGVLTPSLWVDVELTALEDMQRPLKHRAPIRFHTGSSEIMGRIMLLDRDEMAAGEKVLCQLRLENMVAVAAGDRLVLRSYSPVTTIAGGHILHPHPGRHKRNQPVVMADLETLRSGDPKDRIIVHVRLAEAKGMSLKELLPLTNLGSKVLNNLLSDMLSKQELVRFDKENGVFLEAKVLAGLIENAENMVGEYHHLNPLKPGISKEELKQRLGRDISPKLFNYILKKMTDGNTLKAEKDILRLPGHEVRLAEDEEALKKKLLNAIEKGGFTPPRPREVVEGDDLKHAKELLRHMVDEGVLVKVKEDLYYHHESLNEIKTRLGDYLKENERITTPEFKDLTGLSRKYLIPLLEYFDTSLFTMRVGEERILRKRS</sequence>
<dbReference type="InterPro" id="IPR009000">
    <property type="entry name" value="Transl_B-barrel_sf"/>
</dbReference>
<comment type="subcellular location">
    <subcellularLocation>
        <location evidence="1">Cytoplasm</location>
    </subcellularLocation>
</comment>
<dbReference type="InterPro" id="IPR015191">
    <property type="entry name" value="SelB_WHD4"/>
</dbReference>
<dbReference type="Pfam" id="PF09106">
    <property type="entry name" value="WHD_2nd_SelB"/>
    <property type="match status" value="1"/>
</dbReference>
<dbReference type="GO" id="GO:0005525">
    <property type="term" value="F:GTP binding"/>
    <property type="evidence" value="ECO:0007669"/>
    <property type="project" value="UniProtKB-KW"/>
</dbReference>
<keyword evidence="4" id="KW-0547">Nucleotide-binding</keyword>
<evidence type="ECO:0000256" key="4">
    <source>
        <dbReference type="ARBA" id="ARBA00022741"/>
    </source>
</evidence>
<dbReference type="InterPro" id="IPR036388">
    <property type="entry name" value="WH-like_DNA-bd_sf"/>
</dbReference>
<evidence type="ECO:0000256" key="7">
    <source>
        <dbReference type="ARBA" id="ARBA00025526"/>
    </source>
</evidence>
<dbReference type="Gene3D" id="3.40.50.300">
    <property type="entry name" value="P-loop containing nucleotide triphosphate hydrolases"/>
    <property type="match status" value="1"/>
</dbReference>
<dbReference type="NCBIfam" id="TIGR00231">
    <property type="entry name" value="small_GTP"/>
    <property type="match status" value="1"/>
</dbReference>
<dbReference type="GO" id="GO:0005829">
    <property type="term" value="C:cytosol"/>
    <property type="evidence" value="ECO:0007669"/>
    <property type="project" value="TreeGrafter"/>
</dbReference>
<dbReference type="SUPFAM" id="SSF50447">
    <property type="entry name" value="Translation proteins"/>
    <property type="match status" value="1"/>
</dbReference>
<dbReference type="GO" id="GO:0003746">
    <property type="term" value="F:translation elongation factor activity"/>
    <property type="evidence" value="ECO:0007669"/>
    <property type="project" value="UniProtKB-KW"/>
</dbReference>
<dbReference type="InterPro" id="IPR000795">
    <property type="entry name" value="T_Tr_GTP-bd_dom"/>
</dbReference>
<dbReference type="SUPFAM" id="SSF46785">
    <property type="entry name" value="Winged helix' DNA-binding domain"/>
    <property type="match status" value="3"/>
</dbReference>
<dbReference type="Proteomes" id="UP000032233">
    <property type="component" value="Unassembled WGS sequence"/>
</dbReference>
<dbReference type="NCBIfam" id="TIGR00475">
    <property type="entry name" value="selB"/>
    <property type="match status" value="1"/>
</dbReference>
<dbReference type="RefSeq" id="WP_044346490.1">
    <property type="nucleotide sequence ID" value="NZ_AZAC01000002.1"/>
</dbReference>
<evidence type="ECO:0000256" key="5">
    <source>
        <dbReference type="ARBA" id="ARBA00022917"/>
    </source>
</evidence>
<dbReference type="CDD" id="cd04171">
    <property type="entry name" value="SelB"/>
    <property type="match status" value="1"/>
</dbReference>
<name>A0A0D2K1N5_9BACT</name>
<accession>A0A0D2K1N5</accession>
<dbReference type="InterPro" id="IPR004161">
    <property type="entry name" value="EFTu-like_2"/>
</dbReference>
<dbReference type="GO" id="GO:0003924">
    <property type="term" value="F:GTPase activity"/>
    <property type="evidence" value="ECO:0007669"/>
    <property type="project" value="InterPro"/>
</dbReference>
<dbReference type="GO" id="GO:0001514">
    <property type="term" value="P:selenocysteine incorporation"/>
    <property type="evidence" value="ECO:0007669"/>
    <property type="project" value="InterPro"/>
</dbReference>
<dbReference type="PROSITE" id="PS51722">
    <property type="entry name" value="G_TR_2"/>
    <property type="match status" value="1"/>
</dbReference>
<dbReference type="InterPro" id="IPR057335">
    <property type="entry name" value="Beta-barrel_SelB"/>
</dbReference>
<reference evidence="10 11" key="1">
    <citation type="submission" date="2013-11" db="EMBL/GenBank/DDBJ databases">
        <title>Metagenomic analysis of a methanogenic consortium involved in long chain n-alkane degradation.</title>
        <authorList>
            <person name="Davidova I.A."/>
            <person name="Callaghan A.V."/>
            <person name="Wawrik B."/>
            <person name="Pruitt S."/>
            <person name="Marks C."/>
            <person name="Duncan K.E."/>
            <person name="Suflita J.M."/>
        </authorList>
    </citation>
    <scope>NUCLEOTIDE SEQUENCE [LARGE SCALE GENOMIC DNA]</scope>
    <source>
        <strain evidence="10 11">SPR</strain>
    </source>
</reference>
<dbReference type="Pfam" id="PF25461">
    <property type="entry name" value="Beta-barrel_SelB"/>
    <property type="match status" value="1"/>
</dbReference>
<comment type="function">
    <text evidence="7">Translation factor necessary for the incorporation of selenocysteine into proteins. It probably replaces EF-Tu for the insertion of selenocysteine directed by the UGA codon. SelB binds GTP and GDP.</text>
</comment>
<dbReference type="SUPFAM" id="SSF50465">
    <property type="entry name" value="EF-Tu/eEF-1alpha/eIF2-gamma C-terminal domain"/>
    <property type="match status" value="1"/>
</dbReference>
<dbReference type="EMBL" id="AZAC01000002">
    <property type="protein sequence ID" value="KIX15585.1"/>
    <property type="molecule type" value="Genomic_DNA"/>
</dbReference>
<organism evidence="10 11">
    <name type="scientific">Dethiosulfatarculus sandiegensis</name>
    <dbReference type="NCBI Taxonomy" id="1429043"/>
    <lineage>
        <taxon>Bacteria</taxon>
        <taxon>Pseudomonadati</taxon>
        <taxon>Thermodesulfobacteriota</taxon>
        <taxon>Desulfarculia</taxon>
        <taxon>Desulfarculales</taxon>
        <taxon>Desulfarculaceae</taxon>
        <taxon>Dethiosulfatarculus</taxon>
    </lineage>
</organism>
<dbReference type="InterPro" id="IPR036390">
    <property type="entry name" value="WH_DNA-bd_sf"/>
</dbReference>
<feature type="domain" description="Tr-type G" evidence="9">
    <location>
        <begin position="1"/>
        <end position="172"/>
    </location>
</feature>
<proteinExistence type="predicted"/>